<sequence length="265" mass="28664">MCRMCATSESPLLPVNAANRLDGPPVIAVLAQGAPRDTAMHRHARGQVLASMNGLLVVETEAGRLSVPPGCAAWLPPKCRHGMRAHGPFHGWSAYIVPGAGLPGEACVMQVPELLRAAALRAASWQLDGAWTAAQQHIAAVIIDELSNAPSQAWTLPLPHERRMLKLARHVADHPGDVRRMPELAAWAGIAPRTLTRRFAAETGMAFAAWRRRACVLRAMALLAEELPVTAIALELGYDSLSAFIAMFRRETGVTPSQYAMARQR</sequence>
<dbReference type="OrthoDB" id="9804543at2"/>
<reference evidence="7 8" key="1">
    <citation type="submission" date="2019-11" db="EMBL/GenBank/DDBJ databases">
        <title>Type strains purchased from KCTC, JCM and DSMZ.</title>
        <authorList>
            <person name="Lu H."/>
        </authorList>
    </citation>
    <scope>NUCLEOTIDE SEQUENCE [LARGE SCALE GENOMIC DNA]</scope>
    <source>
        <strain evidence="7 8">KCTC 42409</strain>
    </source>
</reference>
<accession>A0A6L6PT85</accession>
<dbReference type="PANTHER" id="PTHR11019:SF159">
    <property type="entry name" value="TRANSCRIPTIONAL REGULATOR-RELATED"/>
    <property type="match status" value="1"/>
</dbReference>
<name>A0A6L6PT85_9BURK</name>
<evidence type="ECO:0000259" key="6">
    <source>
        <dbReference type="PROSITE" id="PS01124"/>
    </source>
</evidence>
<evidence type="ECO:0000256" key="1">
    <source>
        <dbReference type="ARBA" id="ARBA00022491"/>
    </source>
</evidence>
<dbReference type="InterPro" id="IPR018060">
    <property type="entry name" value="HTH_AraC"/>
</dbReference>
<evidence type="ECO:0000256" key="5">
    <source>
        <dbReference type="ARBA" id="ARBA00023163"/>
    </source>
</evidence>
<keyword evidence="2" id="KW-0805">Transcription regulation</keyword>
<dbReference type="InterPro" id="IPR020449">
    <property type="entry name" value="Tscrpt_reg_AraC-type_HTH"/>
</dbReference>
<dbReference type="Pfam" id="PF02311">
    <property type="entry name" value="AraC_binding"/>
    <property type="match status" value="1"/>
</dbReference>
<dbReference type="PRINTS" id="PR00032">
    <property type="entry name" value="HTHARAC"/>
</dbReference>
<dbReference type="InterPro" id="IPR009057">
    <property type="entry name" value="Homeodomain-like_sf"/>
</dbReference>
<organism evidence="7 8">
    <name type="scientific">Pseudoduganella ginsengisoli</name>
    <dbReference type="NCBI Taxonomy" id="1462440"/>
    <lineage>
        <taxon>Bacteria</taxon>
        <taxon>Pseudomonadati</taxon>
        <taxon>Pseudomonadota</taxon>
        <taxon>Betaproteobacteria</taxon>
        <taxon>Burkholderiales</taxon>
        <taxon>Oxalobacteraceae</taxon>
        <taxon>Telluria group</taxon>
        <taxon>Pseudoduganella</taxon>
    </lineage>
</organism>
<dbReference type="PROSITE" id="PS00041">
    <property type="entry name" value="HTH_ARAC_FAMILY_1"/>
    <property type="match status" value="1"/>
</dbReference>
<dbReference type="InterPro" id="IPR003313">
    <property type="entry name" value="AraC-bd"/>
</dbReference>
<evidence type="ECO:0000313" key="8">
    <source>
        <dbReference type="Proteomes" id="UP000484015"/>
    </source>
</evidence>
<keyword evidence="1" id="KW-0678">Repressor</keyword>
<dbReference type="GO" id="GO:0043565">
    <property type="term" value="F:sequence-specific DNA binding"/>
    <property type="evidence" value="ECO:0007669"/>
    <property type="project" value="InterPro"/>
</dbReference>
<keyword evidence="8" id="KW-1185">Reference proteome</keyword>
<dbReference type="SUPFAM" id="SSF51182">
    <property type="entry name" value="RmlC-like cupins"/>
    <property type="match status" value="1"/>
</dbReference>
<dbReference type="SUPFAM" id="SSF46689">
    <property type="entry name" value="Homeodomain-like"/>
    <property type="match status" value="1"/>
</dbReference>
<dbReference type="SMART" id="SM00342">
    <property type="entry name" value="HTH_ARAC"/>
    <property type="match status" value="1"/>
</dbReference>
<dbReference type="EMBL" id="WNLA01000001">
    <property type="protein sequence ID" value="MTW00675.1"/>
    <property type="molecule type" value="Genomic_DNA"/>
</dbReference>
<dbReference type="Gene3D" id="2.60.120.10">
    <property type="entry name" value="Jelly Rolls"/>
    <property type="match status" value="1"/>
</dbReference>
<protein>
    <submittedName>
        <fullName evidence="7">Helix-turn-helix domain-containing protein</fullName>
    </submittedName>
</protein>
<evidence type="ECO:0000256" key="3">
    <source>
        <dbReference type="ARBA" id="ARBA00023125"/>
    </source>
</evidence>
<dbReference type="GO" id="GO:0003700">
    <property type="term" value="F:DNA-binding transcription factor activity"/>
    <property type="evidence" value="ECO:0007669"/>
    <property type="project" value="InterPro"/>
</dbReference>
<dbReference type="InterPro" id="IPR018062">
    <property type="entry name" value="HTH_AraC-typ_CS"/>
</dbReference>
<dbReference type="PROSITE" id="PS01124">
    <property type="entry name" value="HTH_ARAC_FAMILY_2"/>
    <property type="match status" value="1"/>
</dbReference>
<feature type="domain" description="HTH araC/xylS-type" evidence="6">
    <location>
        <begin position="161"/>
        <end position="262"/>
    </location>
</feature>
<dbReference type="FunFam" id="1.10.10.60:FF:000132">
    <property type="entry name" value="AraC family transcriptional regulator"/>
    <property type="match status" value="1"/>
</dbReference>
<dbReference type="AlphaFoldDB" id="A0A6L6PT85"/>
<gene>
    <name evidence="7" type="ORF">GM668_01100</name>
</gene>
<evidence type="ECO:0000256" key="4">
    <source>
        <dbReference type="ARBA" id="ARBA00023159"/>
    </source>
</evidence>
<dbReference type="Proteomes" id="UP000484015">
    <property type="component" value="Unassembled WGS sequence"/>
</dbReference>
<evidence type="ECO:0000256" key="2">
    <source>
        <dbReference type="ARBA" id="ARBA00023015"/>
    </source>
</evidence>
<keyword evidence="4" id="KW-0010">Activator</keyword>
<dbReference type="Gene3D" id="1.10.10.60">
    <property type="entry name" value="Homeodomain-like"/>
    <property type="match status" value="1"/>
</dbReference>
<dbReference type="PANTHER" id="PTHR11019">
    <property type="entry name" value="HTH-TYPE TRANSCRIPTIONAL REGULATOR NIMR"/>
    <property type="match status" value="1"/>
</dbReference>
<proteinExistence type="predicted"/>
<comment type="caution">
    <text evidence="7">The sequence shown here is derived from an EMBL/GenBank/DDBJ whole genome shotgun (WGS) entry which is preliminary data.</text>
</comment>
<dbReference type="CDD" id="cd06124">
    <property type="entry name" value="cupin_NimR-like_N"/>
    <property type="match status" value="1"/>
</dbReference>
<dbReference type="InterPro" id="IPR011051">
    <property type="entry name" value="RmlC_Cupin_sf"/>
</dbReference>
<dbReference type="Pfam" id="PF12833">
    <property type="entry name" value="HTH_18"/>
    <property type="match status" value="1"/>
</dbReference>
<keyword evidence="5" id="KW-0804">Transcription</keyword>
<evidence type="ECO:0000313" key="7">
    <source>
        <dbReference type="EMBL" id="MTW00675.1"/>
    </source>
</evidence>
<keyword evidence="3" id="KW-0238">DNA-binding</keyword>
<dbReference type="InterPro" id="IPR014710">
    <property type="entry name" value="RmlC-like_jellyroll"/>
</dbReference>